<keyword evidence="2" id="KW-0808">Transferase</keyword>
<dbReference type="Proteomes" id="UP000249354">
    <property type="component" value="Unassembled WGS sequence"/>
</dbReference>
<gene>
    <name evidence="2" type="ORF">DCF25_01440</name>
</gene>
<dbReference type="PANTHER" id="PTHR31303:SF1">
    <property type="entry name" value="CTP-DEPENDENT DIACYLGLYCEROL KINASE 1"/>
    <property type="match status" value="1"/>
</dbReference>
<name>A0A2W4V1C8_9CYAN</name>
<reference evidence="2 3" key="2">
    <citation type="submission" date="2018-06" db="EMBL/GenBank/DDBJ databases">
        <title>Metagenomic assembly of (sub)arctic Cyanobacteria and their associated microbiome from non-axenic cultures.</title>
        <authorList>
            <person name="Baurain D."/>
        </authorList>
    </citation>
    <scope>NUCLEOTIDE SEQUENCE [LARGE SCALE GENOMIC DNA]</scope>
    <source>
        <strain evidence="2">ULC129bin1</strain>
    </source>
</reference>
<dbReference type="GO" id="GO:0004143">
    <property type="term" value="F:ATP-dependent diacylglycerol kinase activity"/>
    <property type="evidence" value="ECO:0007669"/>
    <property type="project" value="InterPro"/>
</dbReference>
<keyword evidence="2" id="KW-0548">Nucleotidyltransferase</keyword>
<keyword evidence="1" id="KW-0472">Membrane</keyword>
<feature type="transmembrane region" description="Helical" evidence="1">
    <location>
        <begin position="155"/>
        <end position="172"/>
    </location>
</feature>
<feature type="transmembrane region" description="Helical" evidence="1">
    <location>
        <begin position="115"/>
        <end position="134"/>
    </location>
</feature>
<evidence type="ECO:0000313" key="3">
    <source>
        <dbReference type="Proteomes" id="UP000249354"/>
    </source>
</evidence>
<feature type="transmembrane region" description="Helical" evidence="1">
    <location>
        <begin position="60"/>
        <end position="79"/>
    </location>
</feature>
<keyword evidence="1" id="KW-1133">Transmembrane helix</keyword>
<organism evidence="2 3">
    <name type="scientific">Leptolyngbya foveolarum</name>
    <dbReference type="NCBI Taxonomy" id="47253"/>
    <lineage>
        <taxon>Bacteria</taxon>
        <taxon>Bacillati</taxon>
        <taxon>Cyanobacteriota</taxon>
        <taxon>Cyanophyceae</taxon>
        <taxon>Leptolyngbyales</taxon>
        <taxon>Leptolyngbyaceae</taxon>
        <taxon>Leptolyngbya group</taxon>
        <taxon>Leptolyngbya</taxon>
    </lineage>
</organism>
<evidence type="ECO:0000256" key="1">
    <source>
        <dbReference type="SAM" id="Phobius"/>
    </source>
</evidence>
<dbReference type="InterPro" id="IPR037997">
    <property type="entry name" value="Dgk1-like"/>
</dbReference>
<reference evidence="3" key="1">
    <citation type="submission" date="2018-04" db="EMBL/GenBank/DDBJ databases">
        <authorList>
            <person name="Cornet L."/>
        </authorList>
    </citation>
    <scope>NUCLEOTIDE SEQUENCE [LARGE SCALE GENOMIC DNA]</scope>
</reference>
<feature type="transmembrane region" description="Helical" evidence="1">
    <location>
        <begin position="91"/>
        <end position="109"/>
    </location>
</feature>
<evidence type="ECO:0000313" key="2">
    <source>
        <dbReference type="EMBL" id="PZO22939.1"/>
    </source>
</evidence>
<comment type="caution">
    <text evidence="2">The sequence shown here is derived from an EMBL/GenBank/DDBJ whole genome shotgun (WGS) entry which is preliminary data.</text>
</comment>
<dbReference type="GO" id="GO:0016779">
    <property type="term" value="F:nucleotidyltransferase activity"/>
    <property type="evidence" value="ECO:0007669"/>
    <property type="project" value="UniProtKB-KW"/>
</dbReference>
<feature type="transmembrane region" description="Helical" evidence="1">
    <location>
        <begin position="6"/>
        <end position="25"/>
    </location>
</feature>
<dbReference type="EMBL" id="QBMC01000005">
    <property type="protein sequence ID" value="PZO22939.1"/>
    <property type="molecule type" value="Genomic_DNA"/>
</dbReference>
<proteinExistence type="predicted"/>
<dbReference type="PANTHER" id="PTHR31303">
    <property type="entry name" value="CTP-DEPENDENT DIACYLGLYCEROL KINASE 1"/>
    <property type="match status" value="1"/>
</dbReference>
<feature type="transmembrane region" description="Helical" evidence="1">
    <location>
        <begin position="37"/>
        <end position="54"/>
    </location>
</feature>
<dbReference type="AlphaFoldDB" id="A0A2W4V1C8"/>
<keyword evidence="1" id="KW-0812">Transmembrane</keyword>
<accession>A0A2W4V1C8</accession>
<protein>
    <submittedName>
        <fullName evidence="2">Phosphatidate cytidylyltransferase</fullName>
    </submittedName>
</protein>
<sequence length="221" mass="23500">MPPLLIQSAVVLTWIAIVGGLSEVMRRTGAQPEVTRKVVHIGAGHVILIAWWMGVPTWAGVAASGIFSGIALLSYRFPLLPGINSVGRKSLGTFFYALSIGLLILWFWPLQQQQYAAIGILTMTWGDGLAALVGQRFGQHPYQIWGEKKSWEGSLAMLGVSYIVCAAILLSVEGATFETWAIAGAGAVLATLLESASKYGIDNLSVPLGAAAICYGLAQIL</sequence>